<feature type="domain" description="Major facilitator superfamily (MFS) profile" evidence="8">
    <location>
        <begin position="52"/>
        <end position="250"/>
    </location>
</feature>
<feature type="transmembrane region" description="Helical" evidence="7">
    <location>
        <begin position="46"/>
        <end position="69"/>
    </location>
</feature>
<dbReference type="EMBL" id="VSSQ01039835">
    <property type="protein sequence ID" value="MPM92964.1"/>
    <property type="molecule type" value="Genomic_DNA"/>
</dbReference>
<evidence type="ECO:0000256" key="2">
    <source>
        <dbReference type="ARBA" id="ARBA00022448"/>
    </source>
</evidence>
<keyword evidence="6 7" id="KW-0472">Membrane</keyword>
<feature type="transmembrane region" description="Helical" evidence="7">
    <location>
        <begin position="144"/>
        <end position="169"/>
    </location>
</feature>
<dbReference type="Gene3D" id="1.20.1250.20">
    <property type="entry name" value="MFS general substrate transporter like domains"/>
    <property type="match status" value="1"/>
</dbReference>
<keyword evidence="4 7" id="KW-0812">Transmembrane</keyword>
<evidence type="ECO:0000259" key="8">
    <source>
        <dbReference type="PROSITE" id="PS50850"/>
    </source>
</evidence>
<dbReference type="GO" id="GO:0005886">
    <property type="term" value="C:plasma membrane"/>
    <property type="evidence" value="ECO:0007669"/>
    <property type="project" value="UniProtKB-SubCell"/>
</dbReference>
<reference evidence="9" key="1">
    <citation type="submission" date="2019-08" db="EMBL/GenBank/DDBJ databases">
        <authorList>
            <person name="Kucharzyk K."/>
            <person name="Murdoch R.W."/>
            <person name="Higgins S."/>
            <person name="Loffler F."/>
        </authorList>
    </citation>
    <scope>NUCLEOTIDE SEQUENCE</scope>
</reference>
<dbReference type="GO" id="GO:0022857">
    <property type="term" value="F:transmembrane transporter activity"/>
    <property type="evidence" value="ECO:0007669"/>
    <property type="project" value="InterPro"/>
</dbReference>
<comment type="caution">
    <text evidence="9">The sequence shown here is derived from an EMBL/GenBank/DDBJ whole genome shotgun (WGS) entry which is preliminary data.</text>
</comment>
<organism evidence="9">
    <name type="scientific">bioreactor metagenome</name>
    <dbReference type="NCBI Taxonomy" id="1076179"/>
    <lineage>
        <taxon>unclassified sequences</taxon>
        <taxon>metagenomes</taxon>
        <taxon>ecological metagenomes</taxon>
    </lineage>
</organism>
<evidence type="ECO:0000256" key="1">
    <source>
        <dbReference type="ARBA" id="ARBA00004651"/>
    </source>
</evidence>
<comment type="subcellular location">
    <subcellularLocation>
        <location evidence="1">Cell membrane</location>
        <topology evidence="1">Multi-pass membrane protein</topology>
    </subcellularLocation>
</comment>
<feature type="transmembrane region" description="Helical" evidence="7">
    <location>
        <begin position="6"/>
        <end position="25"/>
    </location>
</feature>
<feature type="transmembrane region" description="Helical" evidence="7">
    <location>
        <begin position="119"/>
        <end position="138"/>
    </location>
</feature>
<keyword evidence="3" id="KW-1003">Cell membrane</keyword>
<dbReference type="Pfam" id="PF07690">
    <property type="entry name" value="MFS_1"/>
    <property type="match status" value="1"/>
</dbReference>
<feature type="transmembrane region" description="Helical" evidence="7">
    <location>
        <begin position="211"/>
        <end position="230"/>
    </location>
</feature>
<evidence type="ECO:0000256" key="7">
    <source>
        <dbReference type="SAM" id="Phobius"/>
    </source>
</evidence>
<dbReference type="PROSITE" id="PS50850">
    <property type="entry name" value="MFS"/>
    <property type="match status" value="1"/>
</dbReference>
<dbReference type="AlphaFoldDB" id="A0A645DTX6"/>
<dbReference type="PANTHER" id="PTHR43266">
    <property type="entry name" value="MACROLIDE-EFFLUX PROTEIN"/>
    <property type="match status" value="1"/>
</dbReference>
<dbReference type="InterPro" id="IPR036259">
    <property type="entry name" value="MFS_trans_sf"/>
</dbReference>
<evidence type="ECO:0000256" key="4">
    <source>
        <dbReference type="ARBA" id="ARBA00022692"/>
    </source>
</evidence>
<feature type="transmembrane region" description="Helical" evidence="7">
    <location>
        <begin position="181"/>
        <end position="199"/>
    </location>
</feature>
<evidence type="ECO:0000256" key="3">
    <source>
        <dbReference type="ARBA" id="ARBA00022475"/>
    </source>
</evidence>
<name>A0A645DTX6_9ZZZZ</name>
<evidence type="ECO:0000256" key="5">
    <source>
        <dbReference type="ARBA" id="ARBA00022989"/>
    </source>
</evidence>
<gene>
    <name evidence="9" type="ORF">SDC9_140100</name>
</gene>
<dbReference type="SUPFAM" id="SSF103473">
    <property type="entry name" value="MFS general substrate transporter"/>
    <property type="match status" value="1"/>
</dbReference>
<dbReference type="InterPro" id="IPR020846">
    <property type="entry name" value="MFS_dom"/>
</dbReference>
<keyword evidence="5 7" id="KW-1133">Transmembrane helix</keyword>
<evidence type="ECO:0000313" key="9">
    <source>
        <dbReference type="EMBL" id="MPM92964.1"/>
    </source>
</evidence>
<evidence type="ECO:0000256" key="6">
    <source>
        <dbReference type="ARBA" id="ARBA00023136"/>
    </source>
</evidence>
<accession>A0A645DTX6</accession>
<proteinExistence type="predicted"/>
<keyword evidence="2" id="KW-0813">Transport</keyword>
<feature type="transmembrane region" description="Helical" evidence="7">
    <location>
        <begin position="89"/>
        <end position="112"/>
    </location>
</feature>
<dbReference type="PANTHER" id="PTHR43266:SF10">
    <property type="entry name" value="BACILYSIN EXPORTER BACE-RELATED"/>
    <property type="match status" value="1"/>
</dbReference>
<protein>
    <recommendedName>
        <fullName evidence="8">Major facilitator superfamily (MFS) profile domain-containing protein</fullName>
    </recommendedName>
</protein>
<sequence>MVSIDIITAIIAITPLFFISIPQPVRKDQGAKLDVRLVLKDIGEGFQFLKAWPGILLLTVLAASLNFFLAPVDTFLPLLVTQYFKQGVWELGILQSAVGVGVVAGGLLLGVWGGFKSKVVTSLVGVIGIGIGVVMLAATPVNLFTLAVVAIVFMGISNPIANGPLMAIMQSKVPPEMQGRVMGFSGSLCSAMMPIAMLVSAPVVDQFGLHAWYWAAGLIAVGMGVAMFFIKPIVQLESTPVAPVAEVLTN</sequence>
<dbReference type="InterPro" id="IPR011701">
    <property type="entry name" value="MFS"/>
</dbReference>